<dbReference type="GO" id="GO:0097367">
    <property type="term" value="F:carbohydrate derivative binding"/>
    <property type="evidence" value="ECO:0007669"/>
    <property type="project" value="InterPro"/>
</dbReference>
<evidence type="ECO:0000256" key="2">
    <source>
        <dbReference type="ARBA" id="ARBA00022737"/>
    </source>
</evidence>
<protein>
    <submittedName>
        <fullName evidence="4">Glutamine--fructose-6-phosphate transaminase</fullName>
    </submittedName>
</protein>
<dbReference type="STRING" id="521013.SAMN04488567_0383"/>
<evidence type="ECO:0000256" key="1">
    <source>
        <dbReference type="ARBA" id="ARBA00022576"/>
    </source>
</evidence>
<dbReference type="RefSeq" id="WP_090115244.1">
    <property type="nucleotide sequence ID" value="NZ_FNAT01000015.1"/>
</dbReference>
<dbReference type="PANTHER" id="PTHR10937">
    <property type="entry name" value="GLUCOSAMINE--FRUCTOSE-6-PHOSPHATE AMINOTRANSFERASE, ISOMERIZING"/>
    <property type="match status" value="1"/>
</dbReference>
<keyword evidence="5" id="KW-1185">Reference proteome</keyword>
<dbReference type="PANTHER" id="PTHR10937:SF8">
    <property type="entry name" value="AMINOTRANSFERASE-RELATED"/>
    <property type="match status" value="1"/>
</dbReference>
<dbReference type="CDD" id="cd05008">
    <property type="entry name" value="SIS_GlmS_GlmD_1"/>
    <property type="match status" value="1"/>
</dbReference>
<keyword evidence="1" id="KW-0808">Transferase</keyword>
<feature type="domain" description="SIS" evidence="3">
    <location>
        <begin position="35"/>
        <end position="176"/>
    </location>
</feature>
<dbReference type="InterPro" id="IPR001347">
    <property type="entry name" value="SIS_dom"/>
</dbReference>
<dbReference type="EMBL" id="FNAT01000015">
    <property type="protein sequence ID" value="SDF44366.1"/>
    <property type="molecule type" value="Genomic_DNA"/>
</dbReference>
<sequence length="343" mass="35665">MTKADTRMRREILEIPEAAARLLDRGGDAVARAGAALHYADPALLVTVARGSSDHVATFLKYATELLAGRPVASLGPSVASVYGRSLRLDGAGCVAISQSGQSPDIVAMARMAREAEALGIAITNDPASPLAAECAHPLDIHAGPELSVAATKTFVNSAICALWLLAEWVGDDDLRAALRGLPPLLEKAVALDWAAPREATAANGSLYCLGRGPAYALACEAALKFKETCQLHAEAYSSAEVLHGPVSIVDRGFPVIALCAADAAEGPLVEVADAMAGKGAQVFVTSDRAGAAQALPVIRTGHPLTDPIALIASFYAMVERVAVARGIDPDAPRHLRKVTETR</sequence>
<name>A0A1G7L4T4_9RHOB</name>
<evidence type="ECO:0000313" key="5">
    <source>
        <dbReference type="Proteomes" id="UP000198922"/>
    </source>
</evidence>
<gene>
    <name evidence="4" type="ORF">SAMN04488567_0383</name>
</gene>
<feature type="domain" description="SIS" evidence="3">
    <location>
        <begin position="195"/>
        <end position="333"/>
    </location>
</feature>
<dbReference type="Gene3D" id="3.40.50.10490">
    <property type="entry name" value="Glucose-6-phosphate isomerase like protein, domain 1"/>
    <property type="match status" value="2"/>
</dbReference>
<evidence type="ECO:0000313" key="4">
    <source>
        <dbReference type="EMBL" id="SDF44366.1"/>
    </source>
</evidence>
<keyword evidence="2" id="KW-0677">Repeat</keyword>
<dbReference type="Proteomes" id="UP000198922">
    <property type="component" value="Unassembled WGS sequence"/>
</dbReference>
<dbReference type="SUPFAM" id="SSF53697">
    <property type="entry name" value="SIS domain"/>
    <property type="match status" value="1"/>
</dbReference>
<organism evidence="4 5">
    <name type="scientific">Limimaricola pyoseonensis</name>
    <dbReference type="NCBI Taxonomy" id="521013"/>
    <lineage>
        <taxon>Bacteria</taxon>
        <taxon>Pseudomonadati</taxon>
        <taxon>Pseudomonadota</taxon>
        <taxon>Alphaproteobacteria</taxon>
        <taxon>Rhodobacterales</taxon>
        <taxon>Paracoccaceae</taxon>
        <taxon>Limimaricola</taxon>
    </lineage>
</organism>
<dbReference type="PROSITE" id="PS51464">
    <property type="entry name" value="SIS"/>
    <property type="match status" value="2"/>
</dbReference>
<reference evidence="5" key="1">
    <citation type="submission" date="2016-10" db="EMBL/GenBank/DDBJ databases">
        <authorList>
            <person name="Varghese N."/>
            <person name="Submissions S."/>
        </authorList>
    </citation>
    <scope>NUCLEOTIDE SEQUENCE [LARGE SCALE GENOMIC DNA]</scope>
    <source>
        <strain evidence="5">DSM 21424</strain>
    </source>
</reference>
<proteinExistence type="predicted"/>
<dbReference type="AlphaFoldDB" id="A0A1G7L4T4"/>
<dbReference type="CDD" id="cd05009">
    <property type="entry name" value="SIS_GlmS_GlmD_2"/>
    <property type="match status" value="1"/>
</dbReference>
<dbReference type="InterPro" id="IPR035490">
    <property type="entry name" value="GlmS/FrlB_SIS"/>
</dbReference>
<dbReference type="Pfam" id="PF01380">
    <property type="entry name" value="SIS"/>
    <property type="match status" value="2"/>
</dbReference>
<dbReference type="GO" id="GO:0008483">
    <property type="term" value="F:transaminase activity"/>
    <property type="evidence" value="ECO:0007669"/>
    <property type="project" value="UniProtKB-KW"/>
</dbReference>
<accession>A0A1G7L4T4</accession>
<evidence type="ECO:0000259" key="3">
    <source>
        <dbReference type="PROSITE" id="PS51464"/>
    </source>
</evidence>
<dbReference type="GO" id="GO:1901135">
    <property type="term" value="P:carbohydrate derivative metabolic process"/>
    <property type="evidence" value="ECO:0007669"/>
    <property type="project" value="InterPro"/>
</dbReference>
<dbReference type="OrthoDB" id="9761808at2"/>
<keyword evidence="1" id="KW-0032">Aminotransferase</keyword>
<dbReference type="InterPro" id="IPR046348">
    <property type="entry name" value="SIS_dom_sf"/>
</dbReference>
<dbReference type="InterPro" id="IPR035466">
    <property type="entry name" value="GlmS/AgaS_SIS"/>
</dbReference>